<gene>
    <name evidence="1" type="ORF">BJP34_03290</name>
</gene>
<evidence type="ECO:0000313" key="2">
    <source>
        <dbReference type="Proteomes" id="UP000177870"/>
    </source>
</evidence>
<dbReference type="KEGG" id="mpro:BJP34_03290"/>
<dbReference type="Proteomes" id="UP000177870">
    <property type="component" value="Chromosome"/>
</dbReference>
<reference evidence="2" key="1">
    <citation type="submission" date="2016-10" db="EMBL/GenBank/DDBJ databases">
        <title>Comparative genomics uncovers the prolific and rare metabolic potential of the cyanobacterial genus Moorea.</title>
        <authorList>
            <person name="Leao T."/>
            <person name="Castelao G."/>
            <person name="Korobeynikov A."/>
            <person name="Monroe E.A."/>
            <person name="Podell S."/>
            <person name="Glukhov E."/>
            <person name="Allen E."/>
            <person name="Gerwick W.H."/>
            <person name="Gerwick L."/>
        </authorList>
    </citation>
    <scope>NUCLEOTIDE SEQUENCE [LARGE SCALE GENOMIC DNA]</scope>
    <source>
        <strain evidence="2">PAL-8-15-08-1</strain>
    </source>
</reference>
<dbReference type="EMBL" id="CP017599">
    <property type="protein sequence ID" value="AOW98602.1"/>
    <property type="molecule type" value="Genomic_DNA"/>
</dbReference>
<proteinExistence type="predicted"/>
<protein>
    <submittedName>
        <fullName evidence="1">Uncharacterized protein</fullName>
    </submittedName>
</protein>
<evidence type="ECO:0000313" key="1">
    <source>
        <dbReference type="EMBL" id="AOW98602.1"/>
    </source>
</evidence>
<accession>A0A1D8TM04</accession>
<name>A0A1D8TM04_9CYAN</name>
<dbReference type="AlphaFoldDB" id="A0A1D8TM04"/>
<sequence>MKPLENFFNPPAKVNLDCHLKRFETIGKKKIARRFEQIPKKPPQPGQEAVCAKLKAWKIKGEFSR</sequence>
<dbReference type="RefSeq" id="WP_070391109.1">
    <property type="nucleotide sequence ID" value="NZ_CP017599.1"/>
</dbReference>
<organism evidence="1 2">
    <name type="scientific">Moorena producens PAL-8-15-08-1</name>
    <dbReference type="NCBI Taxonomy" id="1458985"/>
    <lineage>
        <taxon>Bacteria</taxon>
        <taxon>Bacillati</taxon>
        <taxon>Cyanobacteriota</taxon>
        <taxon>Cyanophyceae</taxon>
        <taxon>Coleofasciculales</taxon>
        <taxon>Coleofasciculaceae</taxon>
        <taxon>Moorena</taxon>
    </lineage>
</organism>